<dbReference type="OrthoDB" id="9793626at2"/>
<dbReference type="InterPro" id="IPR043322">
    <property type="entry name" value="CtBP"/>
</dbReference>
<dbReference type="SUPFAM" id="SSF52283">
    <property type="entry name" value="Formate/glycerate dehydrogenase catalytic domain-like"/>
    <property type="match status" value="1"/>
</dbReference>
<dbReference type="InterPro" id="IPR036291">
    <property type="entry name" value="NAD(P)-bd_dom_sf"/>
</dbReference>
<evidence type="ECO:0000256" key="4">
    <source>
        <dbReference type="RuleBase" id="RU003719"/>
    </source>
</evidence>
<dbReference type="PANTHER" id="PTHR43761:SF1">
    <property type="entry name" value="D-ISOMER SPECIFIC 2-HYDROXYACID DEHYDROGENASE CATALYTIC DOMAIN-CONTAINING PROTEIN-RELATED"/>
    <property type="match status" value="1"/>
</dbReference>
<evidence type="ECO:0000259" key="6">
    <source>
        <dbReference type="Pfam" id="PF02826"/>
    </source>
</evidence>
<dbReference type="InterPro" id="IPR029753">
    <property type="entry name" value="D-isomer_DH_CS"/>
</dbReference>
<evidence type="ECO:0000256" key="3">
    <source>
        <dbReference type="ARBA" id="ARBA00023027"/>
    </source>
</evidence>
<keyword evidence="3" id="KW-0520">NAD</keyword>
<feature type="domain" description="D-isomer specific 2-hydroxyacid dehydrogenase NAD-binding" evidence="6">
    <location>
        <begin position="110"/>
        <end position="287"/>
    </location>
</feature>
<evidence type="ECO:0000256" key="2">
    <source>
        <dbReference type="ARBA" id="ARBA00023002"/>
    </source>
</evidence>
<dbReference type="Proteomes" id="UP000248021">
    <property type="component" value="Unassembled WGS sequence"/>
</dbReference>
<comment type="similarity">
    <text evidence="1 4">Belongs to the D-isomer specific 2-hydroxyacid dehydrogenase family.</text>
</comment>
<sequence>MRTAIVIAPGYADHRAEAALLAPLGVNVKVLDWAGERRRLIEGVADAAILFVRDTALDSEVINACRNAHGIIRYGVGVDRIDLDQARARDIKVVNIPDYGAEIEVADHTLALYLAVQRRIVSHDQAIRAGAWGFGQQAPIERIAGQILGLIGFGRIGRAVRDRFAAFGITEVLVHDPWLDPAAAVAAGVAPVSLTELATRSRIISIHAPVSDPERPMIDKNLLAVMRRDAVLINTARGAHVDENALTEALREGRLYGAGLDVFQTEPPAPSNPLLSLPNVVISDHAGWYSEATVATLQRKAGEAAVAILTGRIPANWVNA</sequence>
<dbReference type="RefSeq" id="WP_110377991.1">
    <property type="nucleotide sequence ID" value="NZ_JAHBRY010000001.1"/>
</dbReference>
<dbReference type="InterPro" id="IPR006140">
    <property type="entry name" value="D-isomer_DH_NAD-bd"/>
</dbReference>
<dbReference type="SUPFAM" id="SSF51735">
    <property type="entry name" value="NAD(P)-binding Rossmann-fold domains"/>
    <property type="match status" value="1"/>
</dbReference>
<dbReference type="Gene3D" id="3.40.50.720">
    <property type="entry name" value="NAD(P)-binding Rossmann-like Domain"/>
    <property type="match status" value="2"/>
</dbReference>
<gene>
    <name evidence="7" type="ORF">C7450_11690</name>
</gene>
<protein>
    <submittedName>
        <fullName evidence="7">D-3-phosphoglycerate dehydrogenase</fullName>
    </submittedName>
</protein>
<dbReference type="PANTHER" id="PTHR43761">
    <property type="entry name" value="D-ISOMER SPECIFIC 2-HYDROXYACID DEHYDROGENASE FAMILY PROTEIN (AFU_ORTHOLOGUE AFUA_1G13630)"/>
    <property type="match status" value="1"/>
</dbReference>
<dbReference type="GO" id="GO:0051287">
    <property type="term" value="F:NAD binding"/>
    <property type="evidence" value="ECO:0007669"/>
    <property type="project" value="InterPro"/>
</dbReference>
<dbReference type="GO" id="GO:0003714">
    <property type="term" value="F:transcription corepressor activity"/>
    <property type="evidence" value="ECO:0007669"/>
    <property type="project" value="InterPro"/>
</dbReference>
<evidence type="ECO:0000313" key="8">
    <source>
        <dbReference type="Proteomes" id="UP000248021"/>
    </source>
</evidence>
<dbReference type="EMBL" id="QJJK01000016">
    <property type="protein sequence ID" value="PXW52516.1"/>
    <property type="molecule type" value="Genomic_DNA"/>
</dbReference>
<dbReference type="Pfam" id="PF00389">
    <property type="entry name" value="2-Hacid_dh"/>
    <property type="match status" value="1"/>
</dbReference>
<name>A0A2V3TTU9_9HYPH</name>
<feature type="domain" description="D-isomer specific 2-hydroxyacid dehydrogenase catalytic" evidence="5">
    <location>
        <begin position="25"/>
        <end position="319"/>
    </location>
</feature>
<evidence type="ECO:0000259" key="5">
    <source>
        <dbReference type="Pfam" id="PF00389"/>
    </source>
</evidence>
<dbReference type="AlphaFoldDB" id="A0A2V3TTU9"/>
<accession>A0A2V3TTU9</accession>
<evidence type="ECO:0000256" key="1">
    <source>
        <dbReference type="ARBA" id="ARBA00005854"/>
    </source>
</evidence>
<keyword evidence="8" id="KW-1185">Reference proteome</keyword>
<dbReference type="PROSITE" id="PS00671">
    <property type="entry name" value="D_2_HYDROXYACID_DH_3"/>
    <property type="match status" value="1"/>
</dbReference>
<reference evidence="7 8" key="1">
    <citation type="submission" date="2018-05" db="EMBL/GenBank/DDBJ databases">
        <title>Genomic Encyclopedia of Type Strains, Phase IV (KMG-IV): sequencing the most valuable type-strain genomes for metagenomic binning, comparative biology and taxonomic classification.</title>
        <authorList>
            <person name="Goeker M."/>
        </authorList>
    </citation>
    <scope>NUCLEOTIDE SEQUENCE [LARGE SCALE GENOMIC DNA]</scope>
    <source>
        <strain evidence="7 8">DSM 6462</strain>
    </source>
</reference>
<dbReference type="CDD" id="cd05299">
    <property type="entry name" value="CtBP_dh"/>
    <property type="match status" value="1"/>
</dbReference>
<dbReference type="InterPro" id="IPR050418">
    <property type="entry name" value="D-iso_2-hydroxyacid_DH_PdxB"/>
</dbReference>
<keyword evidence="2 4" id="KW-0560">Oxidoreductase</keyword>
<evidence type="ECO:0000313" key="7">
    <source>
        <dbReference type="EMBL" id="PXW52516.1"/>
    </source>
</evidence>
<dbReference type="GO" id="GO:0016616">
    <property type="term" value="F:oxidoreductase activity, acting on the CH-OH group of donors, NAD or NADP as acceptor"/>
    <property type="evidence" value="ECO:0007669"/>
    <property type="project" value="InterPro"/>
</dbReference>
<comment type="caution">
    <text evidence="7">The sequence shown here is derived from an EMBL/GenBank/DDBJ whole genome shotgun (WGS) entry which is preliminary data.</text>
</comment>
<dbReference type="InterPro" id="IPR006139">
    <property type="entry name" value="D-isomer_2_OHA_DH_cat_dom"/>
</dbReference>
<proteinExistence type="inferred from homology"/>
<organism evidence="7 8">
    <name type="scientific">Chelatococcus asaccharovorans</name>
    <dbReference type="NCBI Taxonomy" id="28210"/>
    <lineage>
        <taxon>Bacteria</taxon>
        <taxon>Pseudomonadati</taxon>
        <taxon>Pseudomonadota</taxon>
        <taxon>Alphaproteobacteria</taxon>
        <taxon>Hyphomicrobiales</taxon>
        <taxon>Chelatococcaceae</taxon>
        <taxon>Chelatococcus</taxon>
    </lineage>
</organism>
<dbReference type="Pfam" id="PF02826">
    <property type="entry name" value="2-Hacid_dh_C"/>
    <property type="match status" value="1"/>
</dbReference>